<proteinExistence type="predicted"/>
<evidence type="ECO:0008006" key="3">
    <source>
        <dbReference type="Google" id="ProtNLM"/>
    </source>
</evidence>
<accession>A0A1G8IXY3</accession>
<dbReference type="OrthoDB" id="5465469at2"/>
<sequence length="321" mass="36192">MTGTITGPAQRGPAHLPEPARKVARRVRKASKRFGAHTGLAMLRLRNLLVRSSATGTADVVVSMTTYGERIRTVAVALESIARGEIRPRRIILWLDDPRLMDTEPAALRRLRRRGVEVRLSSNYGPHTKYFPYVSAPELEGYPLVTADDDIIYPANWLRVLYEANLAHPDMIHGHWVSTIGVNNGSITHYEAWGRRRDTRPAFNNFALGVSGVIYPPAMLRELRHRGTLFMDVCPGADDIWLHWVALRAGIPIRQVDRIPRHFPMIPGSQFTPLNELNVDQHRNDHWIRGLYSTADIDVLAAGQEKKTTTANLWDGENDAH</sequence>
<dbReference type="RefSeq" id="WP_074586426.1">
    <property type="nucleotide sequence ID" value="NZ_FNEI01000001.1"/>
</dbReference>
<organism evidence="1 2">
    <name type="scientific">Arthrobacter cupressi</name>
    <dbReference type="NCBI Taxonomy" id="1045773"/>
    <lineage>
        <taxon>Bacteria</taxon>
        <taxon>Bacillati</taxon>
        <taxon>Actinomycetota</taxon>
        <taxon>Actinomycetes</taxon>
        <taxon>Micrococcales</taxon>
        <taxon>Micrococcaceae</taxon>
        <taxon>Arthrobacter</taxon>
    </lineage>
</organism>
<reference evidence="2" key="1">
    <citation type="submission" date="2016-10" db="EMBL/GenBank/DDBJ databases">
        <authorList>
            <person name="Varghese N."/>
            <person name="Submissions S."/>
        </authorList>
    </citation>
    <scope>NUCLEOTIDE SEQUENCE [LARGE SCALE GENOMIC DNA]</scope>
    <source>
        <strain evidence="2">CGMCC 1.10783</strain>
    </source>
</reference>
<dbReference type="AlphaFoldDB" id="A0A1G8IXY3"/>
<protein>
    <recommendedName>
        <fullName evidence="3">Glycosyl transferase family 2</fullName>
    </recommendedName>
</protein>
<dbReference type="SUPFAM" id="SSF53448">
    <property type="entry name" value="Nucleotide-diphospho-sugar transferases"/>
    <property type="match status" value="1"/>
</dbReference>
<evidence type="ECO:0000313" key="2">
    <source>
        <dbReference type="Proteomes" id="UP000182130"/>
    </source>
</evidence>
<keyword evidence="2" id="KW-1185">Reference proteome</keyword>
<evidence type="ECO:0000313" key="1">
    <source>
        <dbReference type="EMBL" id="SDI23693.1"/>
    </source>
</evidence>
<name>A0A1G8IXY3_9MICC</name>
<dbReference type="InterPro" id="IPR029044">
    <property type="entry name" value="Nucleotide-diphossugar_trans"/>
</dbReference>
<gene>
    <name evidence="1" type="ORF">SAMN05216555_101390</name>
</gene>
<dbReference type="STRING" id="1045773.SAMN05216555_101390"/>
<dbReference type="EMBL" id="FNEI01000001">
    <property type="protein sequence ID" value="SDI23693.1"/>
    <property type="molecule type" value="Genomic_DNA"/>
</dbReference>
<dbReference type="Proteomes" id="UP000182130">
    <property type="component" value="Unassembled WGS sequence"/>
</dbReference>